<dbReference type="AlphaFoldDB" id="A0A2M4C734"/>
<evidence type="ECO:0000313" key="2">
    <source>
        <dbReference type="EMBL" id="MBW61069.1"/>
    </source>
</evidence>
<name>A0A2M4C734_9DIPT</name>
<dbReference type="EMBL" id="GGFJ01011928">
    <property type="protein sequence ID" value="MBW61069.1"/>
    <property type="molecule type" value="Transcribed_RNA"/>
</dbReference>
<proteinExistence type="predicted"/>
<feature type="signal peptide" evidence="1">
    <location>
        <begin position="1"/>
        <end position="17"/>
    </location>
</feature>
<sequence length="129" mass="14832">MLLLLLLFTTNSRSVQLRVGSTYQHLRMWLAGMTGLKCFELFLLIQQLQHALFIYVGKIGKTFKRFLRYVAILLLLLLKEGRIEVRLVLWGGGRLGEFHLRHDAFSKAVRGTDIAHWAPAARANLLHMC</sequence>
<evidence type="ECO:0000256" key="1">
    <source>
        <dbReference type="SAM" id="SignalP"/>
    </source>
</evidence>
<protein>
    <submittedName>
        <fullName evidence="2">Putative secreted protein</fullName>
    </submittedName>
</protein>
<keyword evidence="1" id="KW-0732">Signal</keyword>
<reference evidence="2" key="1">
    <citation type="submission" date="2018-01" db="EMBL/GenBank/DDBJ databases">
        <title>An insight into the sialome of Amazonian anophelines.</title>
        <authorList>
            <person name="Ribeiro J.M."/>
            <person name="Scarpassa V."/>
            <person name="Calvo E."/>
        </authorList>
    </citation>
    <scope>NUCLEOTIDE SEQUENCE</scope>
    <source>
        <tissue evidence="2">Salivary glands</tissue>
    </source>
</reference>
<organism evidence="2">
    <name type="scientific">Anopheles marajoara</name>
    <dbReference type="NCBI Taxonomy" id="58244"/>
    <lineage>
        <taxon>Eukaryota</taxon>
        <taxon>Metazoa</taxon>
        <taxon>Ecdysozoa</taxon>
        <taxon>Arthropoda</taxon>
        <taxon>Hexapoda</taxon>
        <taxon>Insecta</taxon>
        <taxon>Pterygota</taxon>
        <taxon>Neoptera</taxon>
        <taxon>Endopterygota</taxon>
        <taxon>Diptera</taxon>
        <taxon>Nematocera</taxon>
        <taxon>Culicoidea</taxon>
        <taxon>Culicidae</taxon>
        <taxon>Anophelinae</taxon>
        <taxon>Anopheles</taxon>
    </lineage>
</organism>
<feature type="chain" id="PRO_5014856811" evidence="1">
    <location>
        <begin position="18"/>
        <end position="129"/>
    </location>
</feature>
<accession>A0A2M4C734</accession>